<name>A0A087UG33_STEMI</name>
<keyword evidence="2" id="KW-1185">Reference proteome</keyword>
<organism evidence="1 2">
    <name type="scientific">Stegodyphus mimosarum</name>
    <name type="common">African social velvet spider</name>
    <dbReference type="NCBI Taxonomy" id="407821"/>
    <lineage>
        <taxon>Eukaryota</taxon>
        <taxon>Metazoa</taxon>
        <taxon>Ecdysozoa</taxon>
        <taxon>Arthropoda</taxon>
        <taxon>Chelicerata</taxon>
        <taxon>Arachnida</taxon>
        <taxon>Araneae</taxon>
        <taxon>Araneomorphae</taxon>
        <taxon>Entelegynae</taxon>
        <taxon>Eresoidea</taxon>
        <taxon>Eresidae</taxon>
        <taxon>Stegodyphus</taxon>
    </lineage>
</organism>
<sequence length="60" mass="6917">MNSSKTFNNNSSATKMPRFKSCMFSTTALTIIFISNSNPPHSFRLAKRKDIFLIKRMRMA</sequence>
<feature type="non-terminal residue" evidence="1">
    <location>
        <position position="60"/>
    </location>
</feature>
<protein>
    <submittedName>
        <fullName evidence="1">Uncharacterized protein</fullName>
    </submittedName>
</protein>
<reference evidence="1 2" key="1">
    <citation type="submission" date="2013-11" db="EMBL/GenBank/DDBJ databases">
        <title>Genome sequencing of Stegodyphus mimosarum.</title>
        <authorList>
            <person name="Bechsgaard J."/>
        </authorList>
    </citation>
    <scope>NUCLEOTIDE SEQUENCE [LARGE SCALE GENOMIC DNA]</scope>
</reference>
<evidence type="ECO:0000313" key="1">
    <source>
        <dbReference type="EMBL" id="KFM76322.1"/>
    </source>
</evidence>
<proteinExistence type="predicted"/>
<gene>
    <name evidence="1" type="ORF">X975_21427</name>
</gene>
<dbReference type="AlphaFoldDB" id="A0A087UG33"/>
<dbReference type="Proteomes" id="UP000054359">
    <property type="component" value="Unassembled WGS sequence"/>
</dbReference>
<dbReference type="EMBL" id="KK119656">
    <property type="protein sequence ID" value="KFM76322.1"/>
    <property type="molecule type" value="Genomic_DNA"/>
</dbReference>
<evidence type="ECO:0000313" key="2">
    <source>
        <dbReference type="Proteomes" id="UP000054359"/>
    </source>
</evidence>
<accession>A0A087UG33</accession>